<protein>
    <recommendedName>
        <fullName evidence="2">Protein UNC80 C-terminal domain-containing protein</fullName>
    </recommendedName>
</protein>
<feature type="compositionally biased region" description="Basic residues" evidence="1">
    <location>
        <begin position="766"/>
        <end position="788"/>
    </location>
</feature>
<feature type="compositionally biased region" description="Polar residues" evidence="1">
    <location>
        <begin position="954"/>
        <end position="977"/>
    </location>
</feature>
<feature type="domain" description="Protein UNC80 C-terminal" evidence="2">
    <location>
        <begin position="1"/>
        <end position="632"/>
    </location>
</feature>
<gene>
    <name evidence="3" type="ORF">B7P43_G12042</name>
</gene>
<evidence type="ECO:0000256" key="1">
    <source>
        <dbReference type="SAM" id="MobiDB-lite"/>
    </source>
</evidence>
<sequence>MFGSVSAILDTDDDNQYGDAHKVQSNCLFNLLLSLETPSPDPLNIGELVREEKPLKAIDFCYHDENEMVTVLDCISLCVMVVAYAADSVRGHQMLTILEAILPCYMQHIQLPSYRKEGKTEKEIIYQLAVAVKTLVNNCEALAKNYNGPQRASPEHKGSSQRNYSRGPYSPGFEFEDDSHSKYMSDHSRSKIIYERDMEDSELLRSEFRRPRDILLSMVAEFLTKCTLRLNEINKKSGQDNKTIELLDTRAHVRLADIAHSLLKVSPYDPDTMACRGLQRYMSDILPSTEWTNEAMRPALISILRRLDKTFNKIYKKPSIRRHTDWEAAAGLLKGIYETLARYPYIVHMQHLKTLINTCQALIVGETVATGVGECVSLATAALMGQVPPPHFCSTVVRLIALQILAIGETYSLEQACGGSSVFSTHDKTESMLMNLLMPLCLRVGSGRKDVPHMRPADISFALTVVLHTMSPPASKIAPVTAQNIKTASEMRTGSLTYSGRSDNKKRHKISMSLFQVAFLALKIMIICFEGELVADWPRIARTIRDLGKRNEGGSIWWNFIDFVVSQRIPLFVLLQPFILNKLCQPPVTDHERHLQFVIREKLKGFNLPIVKCKGMLLMDLAHEMKELKEEIEDRRYDMQQGQHHGLGQPSEVGAGPHQRQHRPSLIDLLTGDHSVGKDSMAKPDNTSTSQPTHRDKSHQSSSSSASDERKLSSQKFDSSLPLQKSSIRFVSSVEFKHSSGETSTTPLSPGSPADESSGELSGRPNKPRLQRSKAQSRKTFRLRKSRRSHIEVSHAKVEPSETSPEDGQQQQQEKFSKQQQLQLQHEHKLFSQQQEQKQQTSAVDIPPRKSSALPITTGATTSQQLPNAAVLHAQRLSVHQSRSSENARSSTADVSWDEVSQTSSTSGYKESYSLLMMALECPPTPTGIVAATAINNESSHEPPLASPDAHDLPSTSSATTNQMAAEGSSPDSSINSGEDLALLEHSVPRSSSLHSLFMVFETQDEDTLI</sequence>
<dbReference type="AlphaFoldDB" id="A0A2J7Q8F7"/>
<dbReference type="InterPro" id="IPR046460">
    <property type="entry name" value="UNC80_C"/>
</dbReference>
<feature type="region of interest" description="Disordered" evidence="1">
    <location>
        <begin position="739"/>
        <end position="856"/>
    </location>
</feature>
<feature type="compositionally biased region" description="Low complexity" evidence="1">
    <location>
        <begin position="809"/>
        <end position="824"/>
    </location>
</feature>
<dbReference type="PANTHER" id="PTHR31781:SF1">
    <property type="entry name" value="PROTEIN UNC-80 HOMOLOG"/>
    <property type="match status" value="1"/>
</dbReference>
<accession>A0A2J7Q8F7</accession>
<dbReference type="GO" id="GO:0034703">
    <property type="term" value="C:cation channel complex"/>
    <property type="evidence" value="ECO:0007669"/>
    <property type="project" value="TreeGrafter"/>
</dbReference>
<evidence type="ECO:0000259" key="2">
    <source>
        <dbReference type="Pfam" id="PF20262"/>
    </source>
</evidence>
<dbReference type="GO" id="GO:0055080">
    <property type="term" value="P:monoatomic cation homeostasis"/>
    <property type="evidence" value="ECO:0007669"/>
    <property type="project" value="TreeGrafter"/>
</dbReference>
<comment type="caution">
    <text evidence="3">The sequence shown here is derived from an EMBL/GenBank/DDBJ whole genome shotgun (WGS) entry which is preliminary data.</text>
</comment>
<feature type="region of interest" description="Disordered" evidence="1">
    <location>
        <begin position="638"/>
        <end position="720"/>
    </location>
</feature>
<proteinExistence type="predicted"/>
<reference evidence="3 4" key="1">
    <citation type="submission" date="2017-12" db="EMBL/GenBank/DDBJ databases">
        <title>Hemimetabolous genomes reveal molecular basis of termite eusociality.</title>
        <authorList>
            <person name="Harrison M.C."/>
            <person name="Jongepier E."/>
            <person name="Robertson H.M."/>
            <person name="Arning N."/>
            <person name="Bitard-Feildel T."/>
            <person name="Chao H."/>
            <person name="Childers C.P."/>
            <person name="Dinh H."/>
            <person name="Doddapaneni H."/>
            <person name="Dugan S."/>
            <person name="Gowin J."/>
            <person name="Greiner C."/>
            <person name="Han Y."/>
            <person name="Hu H."/>
            <person name="Hughes D.S.T."/>
            <person name="Huylmans A.-K."/>
            <person name="Kemena C."/>
            <person name="Kremer L.P.M."/>
            <person name="Lee S.L."/>
            <person name="Lopez-Ezquerra A."/>
            <person name="Mallet L."/>
            <person name="Monroy-Kuhn J.M."/>
            <person name="Moser A."/>
            <person name="Murali S.C."/>
            <person name="Muzny D.M."/>
            <person name="Otani S."/>
            <person name="Piulachs M.-D."/>
            <person name="Poelchau M."/>
            <person name="Qu J."/>
            <person name="Schaub F."/>
            <person name="Wada-Katsumata A."/>
            <person name="Worley K.C."/>
            <person name="Xie Q."/>
            <person name="Ylla G."/>
            <person name="Poulsen M."/>
            <person name="Gibbs R.A."/>
            <person name="Schal C."/>
            <person name="Richards S."/>
            <person name="Belles X."/>
            <person name="Korb J."/>
            <person name="Bornberg-Bauer E."/>
        </authorList>
    </citation>
    <scope>NUCLEOTIDE SEQUENCE [LARGE SCALE GENOMIC DNA]</scope>
    <source>
        <tissue evidence="3">Whole body</tissue>
    </source>
</reference>
<feature type="compositionally biased region" description="Basic and acidic residues" evidence="1">
    <location>
        <begin position="789"/>
        <end position="800"/>
    </location>
</feature>
<feature type="compositionally biased region" description="Polar residues" evidence="1">
    <location>
        <begin position="878"/>
        <end position="905"/>
    </location>
</feature>
<dbReference type="PANTHER" id="PTHR31781">
    <property type="entry name" value="UNC80"/>
    <property type="match status" value="1"/>
</dbReference>
<feature type="region of interest" description="Disordered" evidence="1">
    <location>
        <begin position="146"/>
        <end position="182"/>
    </location>
</feature>
<dbReference type="GO" id="GO:0030424">
    <property type="term" value="C:axon"/>
    <property type="evidence" value="ECO:0007669"/>
    <property type="project" value="TreeGrafter"/>
</dbReference>
<dbReference type="OrthoDB" id="5584001at2759"/>
<feature type="region of interest" description="Disordered" evidence="1">
    <location>
        <begin position="939"/>
        <end position="977"/>
    </location>
</feature>
<keyword evidence="4" id="KW-1185">Reference proteome</keyword>
<dbReference type="Pfam" id="PF20262">
    <property type="entry name" value="UNC80_C"/>
    <property type="match status" value="1"/>
</dbReference>
<name>A0A2J7Q8F7_9NEOP</name>
<feature type="compositionally biased region" description="Low complexity" evidence="1">
    <location>
        <begin position="831"/>
        <end position="840"/>
    </location>
</feature>
<evidence type="ECO:0000313" key="4">
    <source>
        <dbReference type="Proteomes" id="UP000235965"/>
    </source>
</evidence>
<dbReference type="Proteomes" id="UP000235965">
    <property type="component" value="Unassembled WGS sequence"/>
</dbReference>
<organism evidence="3 4">
    <name type="scientific">Cryptotermes secundus</name>
    <dbReference type="NCBI Taxonomy" id="105785"/>
    <lineage>
        <taxon>Eukaryota</taxon>
        <taxon>Metazoa</taxon>
        <taxon>Ecdysozoa</taxon>
        <taxon>Arthropoda</taxon>
        <taxon>Hexapoda</taxon>
        <taxon>Insecta</taxon>
        <taxon>Pterygota</taxon>
        <taxon>Neoptera</taxon>
        <taxon>Polyneoptera</taxon>
        <taxon>Dictyoptera</taxon>
        <taxon>Blattodea</taxon>
        <taxon>Blattoidea</taxon>
        <taxon>Termitoidae</taxon>
        <taxon>Kalotermitidae</taxon>
        <taxon>Cryptotermitinae</taxon>
        <taxon>Cryptotermes</taxon>
    </lineage>
</organism>
<evidence type="ECO:0000313" key="3">
    <source>
        <dbReference type="EMBL" id="PNF24862.1"/>
    </source>
</evidence>
<dbReference type="GO" id="GO:0005261">
    <property type="term" value="F:monoatomic cation channel activity"/>
    <property type="evidence" value="ECO:0007669"/>
    <property type="project" value="TreeGrafter"/>
</dbReference>
<dbReference type="EMBL" id="NEVH01016955">
    <property type="protein sequence ID" value="PNF24862.1"/>
    <property type="molecule type" value="Genomic_DNA"/>
</dbReference>
<feature type="region of interest" description="Disordered" evidence="1">
    <location>
        <begin position="877"/>
        <end position="905"/>
    </location>
</feature>